<evidence type="ECO:0000313" key="1">
    <source>
        <dbReference type="EMBL" id="AFS52795.1"/>
    </source>
</evidence>
<protein>
    <submittedName>
        <fullName evidence="1">Uncharacterized protein</fullName>
    </submittedName>
</protein>
<dbReference type="AlphaFoldDB" id="J9Z8L1"/>
<dbReference type="EMBL" id="CP002919">
    <property type="protein sequence ID" value="AFS52795.1"/>
    <property type="molecule type" value="Genomic_DNA"/>
</dbReference>
<name>J9Z8L1_LEPFM</name>
<dbReference type="PATRIC" id="fig|1048260.3.peg.599"/>
<accession>J9Z8L1</accession>
<gene>
    <name evidence="1" type="ordered locus">LFML04_0558</name>
</gene>
<reference evidence="1 2" key="1">
    <citation type="journal article" date="2011" name="J. Microbiol.">
        <title>Complete genome of Leptospirillum ferriphilum ML-04 provides insight into its physiology and environmental adaptation.</title>
        <authorList>
            <person name="Mi S."/>
            <person name="Song J."/>
            <person name="Lin J."/>
            <person name="Che Y."/>
            <person name="Zheng H."/>
            <person name="Lin J."/>
        </authorList>
    </citation>
    <scope>NUCLEOTIDE SEQUENCE [LARGE SCALE GENOMIC DNA]</scope>
    <source>
        <strain evidence="1 2">ML-04</strain>
    </source>
</reference>
<dbReference type="KEGG" id="lfi:LFML04_0558"/>
<sequence length="96" mass="10537">MSRLIRRRAGKNIPLLREGRRKGMVVVPFKRRGFFLNSGVVAAQGSSGQVRLIFHGQANSPGQSLSPARITLFFAGRHVIQRVRRPVGDSVKGTDG</sequence>
<dbReference type="Proteomes" id="UP000006177">
    <property type="component" value="Chromosome"/>
</dbReference>
<evidence type="ECO:0000313" key="2">
    <source>
        <dbReference type="Proteomes" id="UP000006177"/>
    </source>
</evidence>
<proteinExistence type="predicted"/>
<dbReference type="HOGENOM" id="CLU_2356289_0_0_0"/>
<organism evidence="1 2">
    <name type="scientific">Leptospirillum ferriphilum (strain ML-04)</name>
    <dbReference type="NCBI Taxonomy" id="1048260"/>
    <lineage>
        <taxon>Bacteria</taxon>
        <taxon>Pseudomonadati</taxon>
        <taxon>Nitrospirota</taxon>
        <taxon>Nitrospiria</taxon>
        <taxon>Nitrospirales</taxon>
        <taxon>Nitrospiraceae</taxon>
        <taxon>Leptospirillum</taxon>
    </lineage>
</organism>